<keyword evidence="4" id="KW-1185">Reference proteome</keyword>
<dbReference type="eggNOG" id="COG0811">
    <property type="taxonomic scope" value="Bacteria"/>
</dbReference>
<keyword evidence="1 3" id="KW-0812">Transmembrane</keyword>
<evidence type="ECO:0000259" key="2">
    <source>
        <dbReference type="Pfam" id="PF05650"/>
    </source>
</evidence>
<reference evidence="3 4" key="1">
    <citation type="journal article" date="2010" name="J. Bacteriol.">
        <title>Genome sequence of the oligotrophic marine Gammaproteobacterium HTCC2143, isolated from the Oregon Coast.</title>
        <authorList>
            <person name="Oh H.M."/>
            <person name="Kang I."/>
            <person name="Ferriera S."/>
            <person name="Giovannoni S.J."/>
            <person name="Cho J.C."/>
        </authorList>
    </citation>
    <scope>NUCLEOTIDE SEQUENCE [LARGE SCALE GENOMIC DNA]</scope>
    <source>
        <strain evidence="3 4">HTCC2143</strain>
    </source>
</reference>
<evidence type="ECO:0000256" key="1">
    <source>
        <dbReference type="SAM" id="Phobius"/>
    </source>
</evidence>
<name>A0Y7M6_9GAMM</name>
<keyword evidence="1" id="KW-0472">Membrane</keyword>
<dbReference type="EMBL" id="AAVT01000001">
    <property type="protein sequence ID" value="EAW32130.1"/>
    <property type="molecule type" value="Genomic_DNA"/>
</dbReference>
<comment type="caution">
    <text evidence="3">The sequence shown here is derived from an EMBL/GenBank/DDBJ whole genome shotgun (WGS) entry which is preliminary data.</text>
</comment>
<dbReference type="Pfam" id="PF05650">
    <property type="entry name" value="DUF802"/>
    <property type="match status" value="1"/>
</dbReference>
<proteinExistence type="predicted"/>
<evidence type="ECO:0000313" key="4">
    <source>
        <dbReference type="Proteomes" id="UP000004931"/>
    </source>
</evidence>
<gene>
    <name evidence="3" type="ORF">GP2143_12781</name>
</gene>
<feature type="transmembrane region" description="Helical" evidence="1">
    <location>
        <begin position="30"/>
        <end position="50"/>
    </location>
</feature>
<dbReference type="OrthoDB" id="6053769at2"/>
<feature type="transmembrane region" description="Helical" evidence="1">
    <location>
        <begin position="104"/>
        <end position="125"/>
    </location>
</feature>
<feature type="domain" description="DUF802" evidence="2">
    <location>
        <begin position="320"/>
        <end position="370"/>
    </location>
</feature>
<dbReference type="STRING" id="247633.GP2143_12781"/>
<dbReference type="Proteomes" id="UP000004931">
    <property type="component" value="Unassembled WGS sequence"/>
</dbReference>
<feature type="transmembrane region" description="Helical" evidence="1">
    <location>
        <begin position="157"/>
        <end position="178"/>
    </location>
</feature>
<accession>A0Y7M6</accession>
<dbReference type="AlphaFoldDB" id="A0Y7M6"/>
<dbReference type="InterPro" id="IPR008520">
    <property type="entry name" value="DUF802"/>
</dbReference>
<sequence length="700" mass="76171">MSRLLFGIACILGAAAILWMSSIFVDANRLALGVTVVIGGVYCIGFIELLQFRRATSTLSNALSELDEPITSLDNWLAGIDATLKNSVRLRIESDRVGLPAPVLTPYLVGLLVMLGLLGTFVGMVDTLRGAVFALEGSTELQAIREGLAAPINGLSLAFGTSVAGVAASAMLGLSSTLSRRDRMMATRLLDGKIGTVLRVFSLDYNRQQTYSAMQAQAQALPEVAQQLQTVAASIAQMGENLSGKLIDNQNQFHQSVTTAYTALATSVDQSLTKSLADSGRQVGLSIKPIIAETMEELAKQAQQQQQQLSNSAQQQLASLTASFSHTSDEVTGAWKEGLAAHAQSNDSLVSGMDTSLNDFSQKFEEMAASMQQQFGRSSTAWLEQQEASDKRKLIQWEKSFDHLQSTATATLTETSSALATELRDVSTKQQADFSSVTENFGSMSEQLSSGWQQMSEHMTQLSVTMGRELNTLREVEHSRAKAAVDKLEGLEATFAAHIVNLGRELEEPMTRLIETASETPKAAAEVIAKLRVEMSNNLDRDNQILEERHQLMERLGTLSDTLEKTSMQQRDALEQLINTSTGMLGEASSQFSHHVDTEVAKLSGVVDHFSGNAIEMSSLGESFNLAVKLYSESNSELIEHLNRIELAMDASNSRSDEQMGYYVDQAREIIDQSLLSQREVFEQLRQLGGAKTDAVVELS</sequence>
<protein>
    <submittedName>
        <fullName evidence="3">Probable transmembrane protein</fullName>
    </submittedName>
</protein>
<keyword evidence="1" id="KW-1133">Transmembrane helix</keyword>
<organism evidence="3 4">
    <name type="scientific">marine gamma proteobacterium HTCC2143</name>
    <dbReference type="NCBI Taxonomy" id="247633"/>
    <lineage>
        <taxon>Bacteria</taxon>
        <taxon>Pseudomonadati</taxon>
        <taxon>Pseudomonadota</taxon>
        <taxon>Gammaproteobacteria</taxon>
        <taxon>Cellvibrionales</taxon>
        <taxon>Spongiibacteraceae</taxon>
        <taxon>BD1-7 clade</taxon>
    </lineage>
</organism>
<evidence type="ECO:0000313" key="3">
    <source>
        <dbReference type="EMBL" id="EAW32130.1"/>
    </source>
</evidence>